<dbReference type="EMBL" id="LUEZ02000080">
    <property type="protein sequence ID" value="RDB19256.1"/>
    <property type="molecule type" value="Genomic_DNA"/>
</dbReference>
<sequence length="76" mass="8736">MAVVINFTTDLVYSQDCLNSSAQLDSTQSRMYKRKDAHPARSRQSLCREQNTRTVVAHMKDHNQAIDVDDQHFVVL</sequence>
<organism evidence="1 2">
    <name type="scientific">Hypsizygus marmoreus</name>
    <name type="common">White beech mushroom</name>
    <name type="synonym">Agaricus marmoreus</name>
    <dbReference type="NCBI Taxonomy" id="39966"/>
    <lineage>
        <taxon>Eukaryota</taxon>
        <taxon>Fungi</taxon>
        <taxon>Dikarya</taxon>
        <taxon>Basidiomycota</taxon>
        <taxon>Agaricomycotina</taxon>
        <taxon>Agaricomycetes</taxon>
        <taxon>Agaricomycetidae</taxon>
        <taxon>Agaricales</taxon>
        <taxon>Tricholomatineae</taxon>
        <taxon>Lyophyllaceae</taxon>
        <taxon>Hypsizygus</taxon>
    </lineage>
</organism>
<dbReference type="Proteomes" id="UP000076154">
    <property type="component" value="Unassembled WGS sequence"/>
</dbReference>
<proteinExistence type="predicted"/>
<dbReference type="InParanoid" id="A0A369JKD8"/>
<evidence type="ECO:0000313" key="1">
    <source>
        <dbReference type="EMBL" id="RDB19256.1"/>
    </source>
</evidence>
<comment type="caution">
    <text evidence="1">The sequence shown here is derived from an EMBL/GenBank/DDBJ whole genome shotgun (WGS) entry which is preliminary data.</text>
</comment>
<protein>
    <submittedName>
        <fullName evidence="1">Uncharacterized protein</fullName>
    </submittedName>
</protein>
<reference evidence="1" key="1">
    <citation type="submission" date="2018-04" db="EMBL/GenBank/DDBJ databases">
        <title>Whole genome sequencing of Hypsizygus marmoreus.</title>
        <authorList>
            <person name="Choi I.-G."/>
            <person name="Min B."/>
            <person name="Kim J.-G."/>
            <person name="Kim S."/>
            <person name="Oh Y.-L."/>
            <person name="Kong W.-S."/>
            <person name="Park H."/>
            <person name="Jeong J."/>
            <person name="Song E.-S."/>
        </authorList>
    </citation>
    <scope>NUCLEOTIDE SEQUENCE [LARGE SCALE GENOMIC DNA]</scope>
    <source>
        <strain evidence="1">51987-8</strain>
    </source>
</reference>
<name>A0A369JKD8_HYPMA</name>
<keyword evidence="2" id="KW-1185">Reference proteome</keyword>
<dbReference type="AlphaFoldDB" id="A0A369JKD8"/>
<evidence type="ECO:0000313" key="2">
    <source>
        <dbReference type="Proteomes" id="UP000076154"/>
    </source>
</evidence>
<accession>A0A369JKD8</accession>
<gene>
    <name evidence="1" type="ORF">Hypma_013700</name>
</gene>